<comment type="caution">
    <text evidence="2">The sequence shown here is derived from an EMBL/GenBank/DDBJ whole genome shotgun (WGS) entry which is preliminary data.</text>
</comment>
<evidence type="ECO:0000256" key="1">
    <source>
        <dbReference type="SAM" id="MobiDB-lite"/>
    </source>
</evidence>
<dbReference type="EMBL" id="WKFB01000313">
    <property type="protein sequence ID" value="KAF6727057.1"/>
    <property type="molecule type" value="Genomic_DNA"/>
</dbReference>
<protein>
    <submittedName>
        <fullName evidence="2">Uncharacterized protein</fullName>
    </submittedName>
</protein>
<sequence length="119" mass="13541">MKRRFPFFNRCLAPGSTPPVPTPTCEAIIHGICELKELSWQKAEDIYLKGQRYHPRHRCSASHNFKTQNKKPRHGSSKSGTLWTSWELLTPQGFHRRCSSVSCWPPCFLFPVSADAAAV</sequence>
<organism evidence="2 3">
    <name type="scientific">Oryzias melastigma</name>
    <name type="common">Marine medaka</name>
    <dbReference type="NCBI Taxonomy" id="30732"/>
    <lineage>
        <taxon>Eukaryota</taxon>
        <taxon>Metazoa</taxon>
        <taxon>Chordata</taxon>
        <taxon>Craniata</taxon>
        <taxon>Vertebrata</taxon>
        <taxon>Euteleostomi</taxon>
        <taxon>Actinopterygii</taxon>
        <taxon>Neopterygii</taxon>
        <taxon>Teleostei</taxon>
        <taxon>Neoteleostei</taxon>
        <taxon>Acanthomorphata</taxon>
        <taxon>Ovalentaria</taxon>
        <taxon>Atherinomorphae</taxon>
        <taxon>Beloniformes</taxon>
        <taxon>Adrianichthyidae</taxon>
        <taxon>Oryziinae</taxon>
        <taxon>Oryzias</taxon>
    </lineage>
</organism>
<reference evidence="2" key="1">
    <citation type="journal article" name="BMC Genomics">
        <title>Long-read sequencing and de novo genome assembly of marine medaka (Oryzias melastigma).</title>
        <authorList>
            <person name="Liang P."/>
            <person name="Saqib H.S.A."/>
            <person name="Ni X."/>
            <person name="Shen Y."/>
        </authorList>
    </citation>
    <scope>NUCLEOTIDE SEQUENCE</scope>
    <source>
        <strain evidence="2">Bigg-433</strain>
    </source>
</reference>
<dbReference type="AlphaFoldDB" id="A0A834C7F9"/>
<feature type="region of interest" description="Disordered" evidence="1">
    <location>
        <begin position="59"/>
        <end position="80"/>
    </location>
</feature>
<proteinExistence type="predicted"/>
<dbReference type="Proteomes" id="UP000646548">
    <property type="component" value="Unassembled WGS sequence"/>
</dbReference>
<accession>A0A834C7F9</accession>
<gene>
    <name evidence="2" type="ORF">FQA47_018044</name>
</gene>
<evidence type="ECO:0000313" key="3">
    <source>
        <dbReference type="Proteomes" id="UP000646548"/>
    </source>
</evidence>
<evidence type="ECO:0000313" key="2">
    <source>
        <dbReference type="EMBL" id="KAF6727057.1"/>
    </source>
</evidence>
<name>A0A834C7F9_ORYME</name>